<keyword evidence="3" id="KW-1185">Reference proteome</keyword>
<reference evidence="2 3" key="1">
    <citation type="submission" date="2020-07" db="EMBL/GenBank/DDBJ databases">
        <title>Genomic Encyclopedia of Type Strains, Phase IV (KMG-IV): sequencing the most valuable type-strain genomes for metagenomic binning, comparative biology and taxonomic classification.</title>
        <authorList>
            <person name="Goeker M."/>
        </authorList>
    </citation>
    <scope>NUCLEOTIDE SEQUENCE [LARGE SCALE GENOMIC DNA]</scope>
    <source>
        <strain evidence="2 3">DSM 29043</strain>
    </source>
</reference>
<dbReference type="RefSeq" id="WP_229735461.1">
    <property type="nucleotide sequence ID" value="NZ_BMGF01000001.1"/>
</dbReference>
<dbReference type="Proteomes" id="UP000522081">
    <property type="component" value="Unassembled WGS sequence"/>
</dbReference>
<protein>
    <recommendedName>
        <fullName evidence="4">Elongation factor P</fullName>
    </recommendedName>
</protein>
<comment type="caution">
    <text evidence="2">The sequence shown here is derived from an EMBL/GenBank/DDBJ whole genome shotgun (WGS) entry which is preliminary data.</text>
</comment>
<accession>A0A7Y9XT73</accession>
<name>A0A7Y9XT73_9SPHN</name>
<evidence type="ECO:0000313" key="3">
    <source>
        <dbReference type="Proteomes" id="UP000522081"/>
    </source>
</evidence>
<sequence length="156" mass="16516">MRKSDIRESRAHSPLPRCWQSRGPGDSRRAIKNGKSLVLALATSLVAAPAAAVPGGTLGTLEKGWYACEAPGDALGPAGDRMPEADFKVVSASSYRAGGTRGTYLLTGDRVVMTSGPFEGRKFHRQSRGFLREIDGSGAPGSIRCILGTRNNRTAD</sequence>
<evidence type="ECO:0008006" key="4">
    <source>
        <dbReference type="Google" id="ProtNLM"/>
    </source>
</evidence>
<evidence type="ECO:0000256" key="1">
    <source>
        <dbReference type="SAM" id="MobiDB-lite"/>
    </source>
</evidence>
<feature type="region of interest" description="Disordered" evidence="1">
    <location>
        <begin position="1"/>
        <end position="26"/>
    </location>
</feature>
<proteinExistence type="predicted"/>
<evidence type="ECO:0000313" key="2">
    <source>
        <dbReference type="EMBL" id="NYH94094.1"/>
    </source>
</evidence>
<organism evidence="2 3">
    <name type="scientific">Novosphingobium marinum</name>
    <dbReference type="NCBI Taxonomy" id="1514948"/>
    <lineage>
        <taxon>Bacteria</taxon>
        <taxon>Pseudomonadati</taxon>
        <taxon>Pseudomonadota</taxon>
        <taxon>Alphaproteobacteria</taxon>
        <taxon>Sphingomonadales</taxon>
        <taxon>Sphingomonadaceae</taxon>
        <taxon>Novosphingobium</taxon>
    </lineage>
</organism>
<gene>
    <name evidence="2" type="ORF">FHS75_000399</name>
</gene>
<feature type="compositionally biased region" description="Basic and acidic residues" evidence="1">
    <location>
        <begin position="1"/>
        <end position="11"/>
    </location>
</feature>
<dbReference type="EMBL" id="JACBZF010000001">
    <property type="protein sequence ID" value="NYH94094.1"/>
    <property type="molecule type" value="Genomic_DNA"/>
</dbReference>
<dbReference type="AlphaFoldDB" id="A0A7Y9XT73"/>